<accession>A0A9E7CXS1</accession>
<reference evidence="2" key="1">
    <citation type="journal article" date="2022" name="G3 (Bethesda)">
        <title>Unveiling the complete genome sequence of Alicyclobacillus acidoterrestris DSM 3922T, a taint-producing strain.</title>
        <authorList>
            <person name="Leonardo I.C."/>
            <person name="Barreto Crespo M.T."/>
            <person name="Gaspar F.B."/>
        </authorList>
    </citation>
    <scope>NUCLEOTIDE SEQUENCE [LARGE SCALE GENOMIC DNA]</scope>
    <source>
        <strain evidence="2">DSM 3922</strain>
    </source>
</reference>
<sequence>MPFQPTFAAELNQLAGTQVEVAFDNTITEGVISFANGGVLGLVQMTGGYTPTNQVTFIATTAIDFVRLLNV</sequence>
<dbReference type="EMBL" id="CP080467">
    <property type="protein sequence ID" value="UNO48306.1"/>
    <property type="molecule type" value="Genomic_DNA"/>
</dbReference>
<dbReference type="AlphaFoldDB" id="T0C307"/>
<organism evidence="1 2">
    <name type="scientific">Alicyclobacillus acidoterrestris (strain ATCC 49025 / DSM 3922 / CIP 106132 / NCIMB 13137 / GD3B)</name>
    <dbReference type="NCBI Taxonomy" id="1356854"/>
    <lineage>
        <taxon>Bacteria</taxon>
        <taxon>Bacillati</taxon>
        <taxon>Bacillota</taxon>
        <taxon>Bacilli</taxon>
        <taxon>Bacillales</taxon>
        <taxon>Alicyclobacillaceae</taxon>
        <taxon>Alicyclobacillus</taxon>
    </lineage>
</organism>
<evidence type="ECO:0000313" key="2">
    <source>
        <dbReference type="Proteomes" id="UP000829401"/>
    </source>
</evidence>
<dbReference type="RefSeq" id="WP_021296291.1">
    <property type="nucleotide sequence ID" value="NZ_AURB01000126.1"/>
</dbReference>
<dbReference type="Proteomes" id="UP000829401">
    <property type="component" value="Chromosome"/>
</dbReference>
<accession>T0C307</accession>
<gene>
    <name evidence="1" type="ORF">K1I37_16765</name>
</gene>
<dbReference type="eggNOG" id="ENOG50343FR">
    <property type="taxonomic scope" value="Bacteria"/>
</dbReference>
<evidence type="ECO:0000313" key="1">
    <source>
        <dbReference type="EMBL" id="UNO48306.1"/>
    </source>
</evidence>
<dbReference type="OrthoDB" id="2377185at2"/>
<dbReference type="KEGG" id="aaco:K1I37_16765"/>
<protein>
    <submittedName>
        <fullName evidence="1">Uncharacterized protein</fullName>
    </submittedName>
</protein>
<keyword evidence="2" id="KW-1185">Reference proteome</keyword>
<dbReference type="STRING" id="1356854.N007_06250"/>
<proteinExistence type="predicted"/>
<name>T0C307_ALIAG</name>